<keyword evidence="2" id="KW-1185">Reference proteome</keyword>
<comment type="caution">
    <text evidence="1">The sequence shown here is derived from an EMBL/GenBank/DDBJ whole genome shotgun (WGS) entry which is preliminary data.</text>
</comment>
<proteinExistence type="predicted"/>
<dbReference type="EMBL" id="REGN01009179">
    <property type="protein sequence ID" value="RNA01760.1"/>
    <property type="molecule type" value="Genomic_DNA"/>
</dbReference>
<accession>A0A3M7PRS5</accession>
<dbReference type="AlphaFoldDB" id="A0A3M7PRS5"/>
<gene>
    <name evidence="1" type="ORF">BpHYR1_040759</name>
</gene>
<organism evidence="1 2">
    <name type="scientific">Brachionus plicatilis</name>
    <name type="common">Marine rotifer</name>
    <name type="synonym">Brachionus muelleri</name>
    <dbReference type="NCBI Taxonomy" id="10195"/>
    <lineage>
        <taxon>Eukaryota</taxon>
        <taxon>Metazoa</taxon>
        <taxon>Spiralia</taxon>
        <taxon>Gnathifera</taxon>
        <taxon>Rotifera</taxon>
        <taxon>Eurotatoria</taxon>
        <taxon>Monogononta</taxon>
        <taxon>Pseudotrocha</taxon>
        <taxon>Ploima</taxon>
        <taxon>Brachionidae</taxon>
        <taxon>Brachionus</taxon>
    </lineage>
</organism>
<name>A0A3M7PRS5_BRAPC</name>
<sequence length="127" mass="15068">MQSNILLHELHQNLNYASDKYKYKKILSRISFNESIRKRYIRKYSIYKDANKCVTKTKNCFFKKCLKHMMTEKTFRFLVFLASTSSIYDCLSLIENDLASKSIIITVAIEIADSYRISRIVFQRQSN</sequence>
<dbReference type="Proteomes" id="UP000276133">
    <property type="component" value="Unassembled WGS sequence"/>
</dbReference>
<reference evidence="1 2" key="1">
    <citation type="journal article" date="2018" name="Sci. Rep.">
        <title>Genomic signatures of local adaptation to the degree of environmental predictability in rotifers.</title>
        <authorList>
            <person name="Franch-Gras L."/>
            <person name="Hahn C."/>
            <person name="Garcia-Roger E.M."/>
            <person name="Carmona M.J."/>
            <person name="Serra M."/>
            <person name="Gomez A."/>
        </authorList>
    </citation>
    <scope>NUCLEOTIDE SEQUENCE [LARGE SCALE GENOMIC DNA]</scope>
    <source>
        <strain evidence="1">HYR1</strain>
    </source>
</reference>
<evidence type="ECO:0000313" key="1">
    <source>
        <dbReference type="EMBL" id="RNA01760.1"/>
    </source>
</evidence>
<evidence type="ECO:0000313" key="2">
    <source>
        <dbReference type="Proteomes" id="UP000276133"/>
    </source>
</evidence>
<protein>
    <submittedName>
        <fullName evidence="1">Uncharacterized protein</fullName>
    </submittedName>
</protein>